<dbReference type="RefSeq" id="WP_087288186.1">
    <property type="nucleotide sequence ID" value="NZ_NFJD01000002.1"/>
</dbReference>
<accession>A0A1Y4DL42</accession>
<dbReference type="AlphaFoldDB" id="A0A1Y4DL42"/>
<protein>
    <submittedName>
        <fullName evidence="2">Uncharacterized protein</fullName>
    </submittedName>
</protein>
<evidence type="ECO:0000256" key="1">
    <source>
        <dbReference type="SAM" id="MobiDB-lite"/>
    </source>
</evidence>
<comment type="caution">
    <text evidence="2">The sequence shown here is derived from an EMBL/GenBank/DDBJ whole genome shotgun (WGS) entry which is preliminary data.</text>
</comment>
<organism evidence="2 3">
    <name type="scientific">Candidatus Avelusimicrobium gallicola</name>
    <dbReference type="NCBI Taxonomy" id="2562704"/>
    <lineage>
        <taxon>Bacteria</taxon>
        <taxon>Pseudomonadati</taxon>
        <taxon>Elusimicrobiota</taxon>
        <taxon>Elusimicrobia</taxon>
        <taxon>Elusimicrobiales</taxon>
        <taxon>Elusimicrobiaceae</taxon>
        <taxon>Candidatus Avelusimicrobium</taxon>
    </lineage>
</organism>
<sequence length="480" mass="53022">MPIIPTYRRQERYQAPGVQTGAPAPQRLGRAYENTLQEFGSFSSQALAYLQRQPEKEEKKGRSSAAASGVENRLSSLSFEKAENTGGQAEKSSVQADEDLQLRLDLASSVRERVSEGRAVDPSDLDEFAAQRLTPQQADTPAARDYLMLRRAAQEEQALQTRGQNIRAARQEENLVRTVGATASSAAALDAYLEAQLPALEKRLQENGSDPKNLARQLAGVRAQTALENVRRSVAAGNYSAAQEVFSRYEKEMPPRQREECREKIRLSAAEGYANRLWNRAQAETDGTPEQCNAWARQQLTEEKQADLKTDVQKSLDLLAASAQQRQHQALAQVYRAVASAQAGSARAVLNTREGLASARLSLAYRAAQQADGGVSVPTRADTFNTLYFSGTEKEIDRAFEKNQLSARDYCLLQAVLHERAAGAESSESRFLARGIENWGKKNELSVQETAEIKYKVLSADGGIENQRAAWQRMKALLEN</sequence>
<feature type="region of interest" description="Disordered" evidence="1">
    <location>
        <begin position="1"/>
        <end position="26"/>
    </location>
</feature>
<dbReference type="Proteomes" id="UP000196368">
    <property type="component" value="Unassembled WGS sequence"/>
</dbReference>
<reference evidence="3" key="1">
    <citation type="submission" date="2017-04" db="EMBL/GenBank/DDBJ databases">
        <title>Function of individual gut microbiota members based on whole genome sequencing of pure cultures obtained from chicken caecum.</title>
        <authorList>
            <person name="Medvecky M."/>
            <person name="Cejkova D."/>
            <person name="Polansky O."/>
            <person name="Karasova D."/>
            <person name="Kubasova T."/>
            <person name="Cizek A."/>
            <person name="Rychlik I."/>
        </authorList>
    </citation>
    <scope>NUCLEOTIDE SEQUENCE [LARGE SCALE GENOMIC DNA]</scope>
    <source>
        <strain evidence="3">An273</strain>
    </source>
</reference>
<gene>
    <name evidence="2" type="ORF">B5F75_04020</name>
</gene>
<evidence type="ECO:0000313" key="3">
    <source>
        <dbReference type="Proteomes" id="UP000196368"/>
    </source>
</evidence>
<dbReference type="EMBL" id="NFJD01000002">
    <property type="protein sequence ID" value="OUO57020.1"/>
    <property type="molecule type" value="Genomic_DNA"/>
</dbReference>
<keyword evidence="3" id="KW-1185">Reference proteome</keyword>
<feature type="compositionally biased region" description="Polar residues" evidence="1">
    <location>
        <begin position="85"/>
        <end position="95"/>
    </location>
</feature>
<feature type="region of interest" description="Disordered" evidence="1">
    <location>
        <begin position="51"/>
        <end position="96"/>
    </location>
</feature>
<proteinExistence type="predicted"/>
<evidence type="ECO:0000313" key="2">
    <source>
        <dbReference type="EMBL" id="OUO57020.1"/>
    </source>
</evidence>
<name>A0A1Y4DL42_9BACT</name>